<name>A0A9J5Z2Z9_SOLCO</name>
<evidence type="ECO:0000313" key="3">
    <source>
        <dbReference type="Proteomes" id="UP000824120"/>
    </source>
</evidence>
<feature type="region of interest" description="Disordered" evidence="1">
    <location>
        <begin position="1"/>
        <end position="36"/>
    </location>
</feature>
<comment type="caution">
    <text evidence="2">The sequence shown here is derived from an EMBL/GenBank/DDBJ whole genome shotgun (WGS) entry which is preliminary data.</text>
</comment>
<gene>
    <name evidence="2" type="ORF">H5410_026946</name>
</gene>
<accession>A0A9J5Z2Z9</accession>
<evidence type="ECO:0000313" key="2">
    <source>
        <dbReference type="EMBL" id="KAG5605454.1"/>
    </source>
</evidence>
<organism evidence="2 3">
    <name type="scientific">Solanum commersonii</name>
    <name type="common">Commerson's wild potato</name>
    <name type="synonym">Commerson's nightshade</name>
    <dbReference type="NCBI Taxonomy" id="4109"/>
    <lineage>
        <taxon>Eukaryota</taxon>
        <taxon>Viridiplantae</taxon>
        <taxon>Streptophyta</taxon>
        <taxon>Embryophyta</taxon>
        <taxon>Tracheophyta</taxon>
        <taxon>Spermatophyta</taxon>
        <taxon>Magnoliopsida</taxon>
        <taxon>eudicotyledons</taxon>
        <taxon>Gunneridae</taxon>
        <taxon>Pentapetalae</taxon>
        <taxon>asterids</taxon>
        <taxon>lamiids</taxon>
        <taxon>Solanales</taxon>
        <taxon>Solanaceae</taxon>
        <taxon>Solanoideae</taxon>
        <taxon>Solaneae</taxon>
        <taxon>Solanum</taxon>
    </lineage>
</organism>
<dbReference type="EMBL" id="JACXVP010000005">
    <property type="protein sequence ID" value="KAG5605454.1"/>
    <property type="molecule type" value="Genomic_DNA"/>
</dbReference>
<reference evidence="2 3" key="1">
    <citation type="submission" date="2020-09" db="EMBL/GenBank/DDBJ databases">
        <title>De no assembly of potato wild relative species, Solanum commersonii.</title>
        <authorList>
            <person name="Cho K."/>
        </authorList>
    </citation>
    <scope>NUCLEOTIDE SEQUENCE [LARGE SCALE GENOMIC DNA]</scope>
    <source>
        <strain evidence="2">LZ3.2</strain>
        <tissue evidence="2">Leaf</tissue>
    </source>
</reference>
<dbReference type="Proteomes" id="UP000824120">
    <property type="component" value="Chromosome 5"/>
</dbReference>
<sequence>MSESSLLCLSLNYSGQRAPGNQHQQPAKRATTSPAN</sequence>
<proteinExistence type="predicted"/>
<keyword evidence="3" id="KW-1185">Reference proteome</keyword>
<evidence type="ECO:0000256" key="1">
    <source>
        <dbReference type="SAM" id="MobiDB-lite"/>
    </source>
</evidence>
<protein>
    <submittedName>
        <fullName evidence="2">Uncharacterized protein</fullName>
    </submittedName>
</protein>
<dbReference type="AlphaFoldDB" id="A0A9J5Z2Z9"/>